<dbReference type="EMBL" id="FPCH01000001">
    <property type="protein sequence ID" value="SFV29944.1"/>
    <property type="molecule type" value="Genomic_DNA"/>
</dbReference>
<name>A0A1I7N5J9_9HYPH</name>
<accession>A0A1I7N5J9</accession>
<dbReference type="Pfam" id="PF00534">
    <property type="entry name" value="Glycos_transf_1"/>
    <property type="match status" value="1"/>
</dbReference>
<dbReference type="Gene3D" id="3.40.50.2000">
    <property type="entry name" value="Glycogen Phosphorylase B"/>
    <property type="match status" value="2"/>
</dbReference>
<dbReference type="Pfam" id="PF13439">
    <property type="entry name" value="Glyco_transf_4"/>
    <property type="match status" value="1"/>
</dbReference>
<dbReference type="Proteomes" id="UP000199423">
    <property type="component" value="Unassembled WGS sequence"/>
</dbReference>
<evidence type="ECO:0000313" key="3">
    <source>
        <dbReference type="EMBL" id="SFV29944.1"/>
    </source>
</evidence>
<dbReference type="AlphaFoldDB" id="A0A1I7N5J9"/>
<gene>
    <name evidence="3" type="ORF">SAMN04488557_1371</name>
</gene>
<keyword evidence="3" id="KW-0808">Transferase</keyword>
<dbReference type="InterPro" id="IPR028098">
    <property type="entry name" value="Glyco_trans_4-like_N"/>
</dbReference>
<sequence length="377" mass="41651">MRILMVAARYFPFAGGTEMHVHEVATRLVRRGHDVSVVTANPGGVLPEHEIVAGIDIIRVRSWPKSRDWQFAPGLARVIGQSGCDVMHVQGYHTFFAPFAMWAAKRHAIPFVLSFHSGGHSSPLRNRLRHIQARMIAPLVRPARRYIAVSEFEVEHFAEAMSLPSDKFLVVPNGANLNASLPRPDVPEDENLILSIGRLERYKGHHRAIDAMPLLLRLRPKARLQIVGTGPYERTLRQRIHQLRLDEHVTIGSIPASDRGAMATLLAQARLAVLFSDYEAHPVAVIEALSLNKTVVVTATSGLRELADRSLAYAVPLDAGAETIAAAMSNAMDIKPTPRSLALSTWDECTATLESVYKVLLAERSEASRFPTPCEAR</sequence>
<dbReference type="STRING" id="51670.SAMN04488557_1371"/>
<dbReference type="InterPro" id="IPR001296">
    <property type="entry name" value="Glyco_trans_1"/>
</dbReference>
<dbReference type="SUPFAM" id="SSF53756">
    <property type="entry name" value="UDP-Glycosyltransferase/glycogen phosphorylase"/>
    <property type="match status" value="1"/>
</dbReference>
<dbReference type="PANTHER" id="PTHR45947">
    <property type="entry name" value="SULFOQUINOVOSYL TRANSFERASE SQD2"/>
    <property type="match status" value="1"/>
</dbReference>
<dbReference type="CDD" id="cd03801">
    <property type="entry name" value="GT4_PimA-like"/>
    <property type="match status" value="1"/>
</dbReference>
<evidence type="ECO:0000259" key="1">
    <source>
        <dbReference type="Pfam" id="PF00534"/>
    </source>
</evidence>
<dbReference type="RefSeq" id="WP_092865854.1">
    <property type="nucleotide sequence ID" value="NZ_FPCH01000001.1"/>
</dbReference>
<keyword evidence="4" id="KW-1185">Reference proteome</keyword>
<feature type="domain" description="Glycosyltransferase subfamily 4-like N-terminal" evidence="2">
    <location>
        <begin position="15"/>
        <end position="177"/>
    </location>
</feature>
<protein>
    <submittedName>
        <fullName evidence="3">Glycosyltransferase involved in cell wall bisynthesis</fullName>
    </submittedName>
</protein>
<proteinExistence type="predicted"/>
<reference evidence="4" key="1">
    <citation type="submission" date="2016-10" db="EMBL/GenBank/DDBJ databases">
        <authorList>
            <person name="Varghese N."/>
            <person name="Submissions S."/>
        </authorList>
    </citation>
    <scope>NUCLEOTIDE SEQUENCE [LARGE SCALE GENOMIC DNA]</scope>
    <source>
        <strain evidence="4">DSM 1565</strain>
    </source>
</reference>
<dbReference type="PANTHER" id="PTHR45947:SF3">
    <property type="entry name" value="SULFOQUINOVOSYL TRANSFERASE SQD2"/>
    <property type="match status" value="1"/>
</dbReference>
<dbReference type="GO" id="GO:0016757">
    <property type="term" value="F:glycosyltransferase activity"/>
    <property type="evidence" value="ECO:0007669"/>
    <property type="project" value="InterPro"/>
</dbReference>
<evidence type="ECO:0000313" key="4">
    <source>
        <dbReference type="Proteomes" id="UP000199423"/>
    </source>
</evidence>
<dbReference type="OrthoDB" id="9790710at2"/>
<organism evidence="3 4">
    <name type="scientific">Hyphomicrobium facile</name>
    <dbReference type="NCBI Taxonomy" id="51670"/>
    <lineage>
        <taxon>Bacteria</taxon>
        <taxon>Pseudomonadati</taxon>
        <taxon>Pseudomonadota</taxon>
        <taxon>Alphaproteobacteria</taxon>
        <taxon>Hyphomicrobiales</taxon>
        <taxon>Hyphomicrobiaceae</taxon>
        <taxon>Hyphomicrobium</taxon>
    </lineage>
</organism>
<evidence type="ECO:0000259" key="2">
    <source>
        <dbReference type="Pfam" id="PF13439"/>
    </source>
</evidence>
<feature type="domain" description="Glycosyl transferase family 1" evidence="1">
    <location>
        <begin position="185"/>
        <end position="331"/>
    </location>
</feature>
<dbReference type="InterPro" id="IPR050194">
    <property type="entry name" value="Glycosyltransferase_grp1"/>
</dbReference>